<evidence type="ECO:0000256" key="1">
    <source>
        <dbReference type="ARBA" id="ARBA00004370"/>
    </source>
</evidence>
<dbReference type="RefSeq" id="WP_002747227.1">
    <property type="nucleotide sequence ID" value="NZ_CP130696.1"/>
</dbReference>
<dbReference type="InterPro" id="IPR051010">
    <property type="entry name" value="BCAA_transport"/>
</dbReference>
<keyword evidence="4" id="KW-0472">Membrane</keyword>
<dbReference type="InterPro" id="IPR018247">
    <property type="entry name" value="EF_Hand_1_Ca_BS"/>
</dbReference>
<protein>
    <submittedName>
        <fullName evidence="7">Similar to tr|A0YXE1|A0YXE1_9CYAN Hypothetical protein</fullName>
    </submittedName>
</protein>
<dbReference type="GO" id="GO:0004197">
    <property type="term" value="F:cysteine-type endopeptidase activity"/>
    <property type="evidence" value="ECO:0007669"/>
    <property type="project" value="InterPro"/>
</dbReference>
<evidence type="ECO:0000313" key="7">
    <source>
        <dbReference type="EMBL" id="CAO86810.1"/>
    </source>
</evidence>
<dbReference type="SUPFAM" id="SSF52129">
    <property type="entry name" value="Caspase-like"/>
    <property type="match status" value="1"/>
</dbReference>
<proteinExistence type="predicted"/>
<keyword evidence="3" id="KW-1133">Transmembrane helix</keyword>
<dbReference type="GO" id="GO:0006508">
    <property type="term" value="P:proteolysis"/>
    <property type="evidence" value="ECO:0007669"/>
    <property type="project" value="InterPro"/>
</dbReference>
<sequence>MAKFALLIGVSEYSEGLRPISSAILDVEAMRRVLEHPDMGAFDQVTDQVTVLRNPDKGSMEKAVEVLFANRQRDDLVLLYFSGHGLKDQKARFFLSTRDTGRDQNGDFRLATALAASKLQEYITDSRSQRQIIILDCCFSGALVQGMPIKGEFNIQEELGGKGRAILTSSSPIEYSFESEDNDLSIYTKYLVEGIETGAADKDGDQLISVNELHEYASERVKEAAPAMTPKFYLSLEGDDTIYLARSPLAANDPKFKYRKIVEDIIKKWNDEDIKDYCFKEEDFSAADRAVLDATIEQLNLSPDEARTIETEVLNPLLGRRDNIKKYRNAFRKIIAAANHTPLKNKDIESLKKLQIIYGLRDEDIQVIEEEVQNEVYPPIPPRIPTSTSPSAKIAQILHSIKTSKLQNFKLNLPVSISIGIASIAVVSLFAISRPYIIQSDCPKQTNDFISEGEEVLNYSQSFNKKKGAEYFAQCDYQEALSRFEKAWQEDRLDPETLIYLNNALLEANKKPYYTIAVAVSIPKNQNSSNDDDDDSRAKEMLRGVAQLQTKINLGILNDNDPFLKYFPDQDFINKKAINGKGLKVVITNDENDELLAKKTASSLSHRPEILGVVGHYTSEMTLATVDIYKKNDLVLISPGSTTSELTKYPRKNFQRTVFSSDQQSPAIAKFLQEKSIKKVVGFYSEGSPFSESFFNSFKTIFTVPPFSGTVVKLYEFDLGNNFKAEEAIQELRQTEAKITETIGLVLFPKAIGNAQGDAIRLIKLNNSQNWVIGSWGLRSSRTLKQIDNLQPFQKFVIAVPWDSLTSPNQDFLKDAKILWTTSVNAITALSYDATLALTKALEKANTPTRINILEQLKSPDFLVTKGATGTIQFDENGDRKKLDENGDPQDPSVEFVHIVECRTLSSDFAFVPIKYPTAKDAGLSCLNSPKKPSP</sequence>
<dbReference type="InterPro" id="IPR029030">
    <property type="entry name" value="Caspase-like_dom_sf"/>
</dbReference>
<dbReference type="SUPFAM" id="SSF53822">
    <property type="entry name" value="Periplasmic binding protein-like I"/>
    <property type="match status" value="1"/>
</dbReference>
<comment type="subcellular location">
    <subcellularLocation>
        <location evidence="1">Membrane</location>
    </subcellularLocation>
</comment>
<dbReference type="CDD" id="cd06268">
    <property type="entry name" value="PBP1_ABC_transporter_LIVBP-like"/>
    <property type="match status" value="1"/>
</dbReference>
<evidence type="ECO:0000259" key="5">
    <source>
        <dbReference type="Pfam" id="PF00656"/>
    </source>
</evidence>
<dbReference type="PANTHER" id="PTHR30483">
    <property type="entry name" value="LEUCINE-SPECIFIC-BINDING PROTEIN"/>
    <property type="match status" value="1"/>
</dbReference>
<dbReference type="Pfam" id="PF01094">
    <property type="entry name" value="ANF_receptor"/>
    <property type="match status" value="1"/>
</dbReference>
<feature type="domain" description="Peptidase C14 caspase" evidence="5">
    <location>
        <begin position="3"/>
        <end position="231"/>
    </location>
</feature>
<dbReference type="Gene3D" id="3.40.50.1460">
    <property type="match status" value="1"/>
</dbReference>
<evidence type="ECO:0000256" key="4">
    <source>
        <dbReference type="ARBA" id="ARBA00023136"/>
    </source>
</evidence>
<name>A8YD34_MICA7</name>
<evidence type="ECO:0000256" key="3">
    <source>
        <dbReference type="ARBA" id="ARBA00022989"/>
    </source>
</evidence>
<dbReference type="NCBIfam" id="NF047832">
    <property type="entry name" value="caspase_w_EACC1"/>
    <property type="match status" value="1"/>
</dbReference>
<dbReference type="Pfam" id="PF00656">
    <property type="entry name" value="Peptidase_C14"/>
    <property type="match status" value="1"/>
</dbReference>
<evidence type="ECO:0000256" key="2">
    <source>
        <dbReference type="ARBA" id="ARBA00022692"/>
    </source>
</evidence>
<gene>
    <name evidence="7" type="ORF">IPF_980</name>
</gene>
<dbReference type="PROSITE" id="PS00018">
    <property type="entry name" value="EF_HAND_1"/>
    <property type="match status" value="1"/>
</dbReference>
<organism evidence="7">
    <name type="scientific">Microcystis aeruginosa (strain PCC 7806)</name>
    <dbReference type="NCBI Taxonomy" id="267872"/>
    <lineage>
        <taxon>Bacteria</taxon>
        <taxon>Bacillati</taxon>
        <taxon>Cyanobacteriota</taxon>
        <taxon>Cyanophyceae</taxon>
        <taxon>Oscillatoriophycideae</taxon>
        <taxon>Chroococcales</taxon>
        <taxon>Microcystaceae</taxon>
        <taxon>Microcystis</taxon>
    </lineage>
</organism>
<dbReference type="Gene3D" id="3.40.50.2300">
    <property type="match status" value="2"/>
</dbReference>
<evidence type="ECO:0000259" key="6">
    <source>
        <dbReference type="Pfam" id="PF01094"/>
    </source>
</evidence>
<dbReference type="InterPro" id="IPR001828">
    <property type="entry name" value="ANF_lig-bd_rcpt"/>
</dbReference>
<dbReference type="InterPro" id="IPR011600">
    <property type="entry name" value="Pept_C14_caspase"/>
</dbReference>
<dbReference type="PANTHER" id="PTHR30483:SF6">
    <property type="entry name" value="PERIPLASMIC BINDING PROTEIN OF ABC TRANSPORTER FOR NATURAL AMINO ACIDS"/>
    <property type="match status" value="1"/>
</dbReference>
<keyword evidence="2" id="KW-0812">Transmembrane</keyword>
<accession>A8YD34</accession>
<dbReference type="AlphaFoldDB" id="A8YD34"/>
<dbReference type="InterPro" id="IPR028082">
    <property type="entry name" value="Peripla_BP_I"/>
</dbReference>
<reference evidence="7" key="1">
    <citation type="submission" date="2007-08" db="EMBL/GenBank/DDBJ databases">
        <authorList>
            <person name="Frangeul L."/>
        </authorList>
    </citation>
    <scope>NUCLEOTIDE SEQUENCE</scope>
    <source>
        <strain evidence="7">PCC 7806</strain>
    </source>
</reference>
<dbReference type="GO" id="GO:0016020">
    <property type="term" value="C:membrane"/>
    <property type="evidence" value="ECO:0007669"/>
    <property type="project" value="UniProtKB-SubCell"/>
</dbReference>
<dbReference type="EMBL" id="AM778919">
    <property type="protein sequence ID" value="CAO86810.1"/>
    <property type="molecule type" value="Genomic_DNA"/>
</dbReference>
<feature type="domain" description="Receptor ligand binding region" evidence="6">
    <location>
        <begin position="574"/>
        <end position="881"/>
    </location>
</feature>